<reference evidence="2" key="1">
    <citation type="submission" date="2023-07" db="EMBL/GenBank/DDBJ databases">
        <authorList>
            <person name="Luz R."/>
            <person name="Cordeiro R."/>
            <person name="Fonseca A."/>
            <person name="Goncalves V."/>
        </authorList>
    </citation>
    <scope>NUCLEOTIDE SEQUENCE [LARGE SCALE GENOMIC DNA]</scope>
    <source>
        <strain evidence="2">BACA0444</strain>
    </source>
</reference>
<comment type="caution">
    <text evidence="1">The sequence shown here is derived from an EMBL/GenBank/DDBJ whole genome shotgun (WGS) entry which is preliminary data.</text>
</comment>
<organism evidence="1 2">
    <name type="scientific">Pseudocalidococcus azoricus BACA0444</name>
    <dbReference type="NCBI Taxonomy" id="2918990"/>
    <lineage>
        <taxon>Bacteria</taxon>
        <taxon>Bacillati</taxon>
        <taxon>Cyanobacteriota</taxon>
        <taxon>Cyanophyceae</taxon>
        <taxon>Acaryochloridales</taxon>
        <taxon>Thermosynechococcaceae</taxon>
        <taxon>Pseudocalidococcus</taxon>
        <taxon>Pseudocalidococcus azoricus</taxon>
    </lineage>
</organism>
<accession>A0AAE4FR77</accession>
<name>A0AAE4FR77_9CYAN</name>
<dbReference type="RefSeq" id="WP_322877077.1">
    <property type="nucleotide sequence ID" value="NZ_JAVMIP010000002.1"/>
</dbReference>
<dbReference type="AlphaFoldDB" id="A0AAE4FR77"/>
<proteinExistence type="predicted"/>
<sequence length="150" mass="16138">MNKISCLAGLTILGLGLLPLASLGMPTSGGGHEAMHSHETIEVPPGQPAPTIALEVTPDKKRGYNLRINTTNFQFTPRAINTPSNVNTGHAHLYINGKMFTRVYCPDFFLPQLAPGRNEIKVTLNGNNHDQIVYQGKPVAATVVVEVPGK</sequence>
<protein>
    <submittedName>
        <fullName evidence="1">Uncharacterized protein</fullName>
    </submittedName>
</protein>
<dbReference type="Proteomes" id="UP001268256">
    <property type="component" value="Unassembled WGS sequence"/>
</dbReference>
<gene>
    <name evidence="1" type="ORF">RIF25_03010</name>
</gene>
<keyword evidence="2" id="KW-1185">Reference proteome</keyword>
<evidence type="ECO:0000313" key="2">
    <source>
        <dbReference type="Proteomes" id="UP001268256"/>
    </source>
</evidence>
<dbReference type="EMBL" id="JAVMIP010000002">
    <property type="protein sequence ID" value="MDS3859772.1"/>
    <property type="molecule type" value="Genomic_DNA"/>
</dbReference>
<evidence type="ECO:0000313" key="1">
    <source>
        <dbReference type="EMBL" id="MDS3859772.1"/>
    </source>
</evidence>